<proteinExistence type="predicted"/>
<organism evidence="1 2">
    <name type="scientific">Parasponia andersonii</name>
    <name type="common">Sponia andersonii</name>
    <dbReference type="NCBI Taxonomy" id="3476"/>
    <lineage>
        <taxon>Eukaryota</taxon>
        <taxon>Viridiplantae</taxon>
        <taxon>Streptophyta</taxon>
        <taxon>Embryophyta</taxon>
        <taxon>Tracheophyta</taxon>
        <taxon>Spermatophyta</taxon>
        <taxon>Magnoliopsida</taxon>
        <taxon>eudicotyledons</taxon>
        <taxon>Gunneridae</taxon>
        <taxon>Pentapetalae</taxon>
        <taxon>rosids</taxon>
        <taxon>fabids</taxon>
        <taxon>Rosales</taxon>
        <taxon>Cannabaceae</taxon>
        <taxon>Parasponia</taxon>
    </lineage>
</organism>
<gene>
    <name evidence="1" type="ORF">PanWU01x14_039540</name>
</gene>
<name>A0A2P5DQX6_PARAD</name>
<dbReference type="Proteomes" id="UP000237105">
    <property type="component" value="Unassembled WGS sequence"/>
</dbReference>
<protein>
    <submittedName>
        <fullName evidence="1">Uncharacterized protein</fullName>
    </submittedName>
</protein>
<sequence length="138" mass="15675">MNKTDRLGYHVGTTQNIPSYDSIGNRSGLQKQYKNYCIFCVSMRVYLCFCVFKKSVFCSLVLCSLIHGRNRDVIVGLKRRRSDREGSRASVPSTGNREALSKVIKDLRKVKFGVSMYEVGSDSFEKEIEVHKVVALEP</sequence>
<comment type="caution">
    <text evidence="1">The sequence shown here is derived from an EMBL/GenBank/DDBJ whole genome shotgun (WGS) entry which is preliminary data.</text>
</comment>
<accession>A0A2P5DQX6</accession>
<reference evidence="2" key="1">
    <citation type="submission" date="2016-06" db="EMBL/GenBank/DDBJ databases">
        <title>Parallel loss of symbiosis genes in relatives of nitrogen-fixing non-legume Parasponia.</title>
        <authorList>
            <person name="Van Velzen R."/>
            <person name="Holmer R."/>
            <person name="Bu F."/>
            <person name="Rutten L."/>
            <person name="Van Zeijl A."/>
            <person name="Liu W."/>
            <person name="Santuari L."/>
            <person name="Cao Q."/>
            <person name="Sharma T."/>
            <person name="Shen D."/>
            <person name="Roswanjaya Y."/>
            <person name="Wardhani T."/>
            <person name="Kalhor M.S."/>
            <person name="Jansen J."/>
            <person name="Van den Hoogen J."/>
            <person name="Gungor B."/>
            <person name="Hartog M."/>
            <person name="Hontelez J."/>
            <person name="Verver J."/>
            <person name="Yang W.-C."/>
            <person name="Schijlen E."/>
            <person name="Repin R."/>
            <person name="Schilthuizen M."/>
            <person name="Schranz E."/>
            <person name="Heidstra R."/>
            <person name="Miyata K."/>
            <person name="Fedorova E."/>
            <person name="Kohlen W."/>
            <person name="Bisseling T."/>
            <person name="Smit S."/>
            <person name="Geurts R."/>
        </authorList>
    </citation>
    <scope>NUCLEOTIDE SEQUENCE [LARGE SCALE GENOMIC DNA]</scope>
    <source>
        <strain evidence="2">cv. WU1-14</strain>
    </source>
</reference>
<keyword evidence="2" id="KW-1185">Reference proteome</keyword>
<dbReference type="AlphaFoldDB" id="A0A2P5DQX6"/>
<evidence type="ECO:0000313" key="1">
    <source>
        <dbReference type="EMBL" id="PON75694.1"/>
    </source>
</evidence>
<evidence type="ECO:0000313" key="2">
    <source>
        <dbReference type="Proteomes" id="UP000237105"/>
    </source>
</evidence>
<dbReference type="EMBL" id="JXTB01000022">
    <property type="protein sequence ID" value="PON75694.1"/>
    <property type="molecule type" value="Genomic_DNA"/>
</dbReference>